<name>U5NDZ7_9ADEN</name>
<organism evidence="1 3">
    <name type="scientific">turkey adenovirus 5</name>
    <dbReference type="NCBI Taxonomy" id="1408258"/>
    <lineage>
        <taxon>Viruses</taxon>
        <taxon>Varidnaviria</taxon>
        <taxon>Bamfordvirae</taxon>
        <taxon>Preplasmiviricota</taxon>
        <taxon>Polisuviricotina</taxon>
        <taxon>Pharingeaviricetes</taxon>
        <taxon>Rowavirales</taxon>
        <taxon>Adenoviridae</taxon>
        <taxon>Aviadenovirus</taxon>
        <taxon>Aviadenovirus gallopavoquintum</taxon>
        <taxon>Turkey aviadenovirus D</taxon>
    </lineage>
</organism>
<sequence length="441" mass="51166">MAPVSYDVVWDTENADAYDHCWRIYSDPLFYGFGASLVGDPQFLAFLLRKSTYPFPHKSPFITDQDCNLQLKPFRSEFVIRSIEETWVITYCCQCDNPKSLFCQSLMHVLFRHWSRLIVDFVTRFDNEPIVNLQFFLNMYGQHCRMCSLDTALDQLYPSINLALKTGSDITVKKGVLTVTLSHRIVDVPCIACMCHLLNRLSIPVQFKMMHIPQPVEAYSLKYTENGHWFDCIIPPLFPSVPAHLLFDIHFLEFAAGHRMYPFDEEGDVNPTVEIYLKKDEEWRLYCPCHCSDPGSYQCETQLISSIRKWIKIVTIHIETELAIAPIPGLLYTGFKHMVETENDNNPDMYPHSSLHTFSPHTNPVLALCRLLRHPLVRENYAVGVCSRCRSFAVAIECFTENIETTWQSISFSHLGAVQEVIHNLPFFCRFFIWHELCKHE</sequence>
<dbReference type="Proteomes" id="UP000120888">
    <property type="component" value="Segment"/>
</dbReference>
<dbReference type="KEGG" id="vg:17401012"/>
<protein>
    <submittedName>
        <fullName evidence="1">ORF14+14A</fullName>
    </submittedName>
</protein>
<reference evidence="3 4" key="1">
    <citation type="journal article" date="2014" name="J. Gen. Virol.">
        <title>Whole-genome sequences of two turkey adenovirus types reveal the existence of two unknown lineages that merit the establishment of novel species within the genus Aviadenovirus.</title>
        <authorList>
            <person name="Marek A."/>
            <person name="Ballmann M.Z."/>
            <person name="Kosiol C."/>
            <person name="Harrach B."/>
            <person name="Schlotterer C."/>
            <person name="Hess M."/>
        </authorList>
    </citation>
    <scope>NUCLEOTIDE SEQUENCE [LARGE SCALE GENOMIC DNA]</scope>
    <source>
        <strain evidence="1">1277BT</strain>
        <strain evidence="2">D1648</strain>
    </source>
</reference>
<evidence type="ECO:0000313" key="4">
    <source>
        <dbReference type="Proteomes" id="UP000315075"/>
    </source>
</evidence>
<dbReference type="EMBL" id="KF477313">
    <property type="protein sequence ID" value="AGX93329.1"/>
    <property type="molecule type" value="Genomic_DNA"/>
</dbReference>
<dbReference type="OrthoDB" id="18869at10239"/>
<evidence type="ECO:0000313" key="1">
    <source>
        <dbReference type="EMBL" id="AGX93329.1"/>
    </source>
</evidence>
<keyword evidence="3" id="KW-1185">Reference proteome</keyword>
<dbReference type="Proteomes" id="UP000315075">
    <property type="component" value="Segment"/>
</dbReference>
<proteinExistence type="predicted"/>
<accession>U5NDZ7</accession>
<dbReference type="GeneID" id="17401012"/>
<evidence type="ECO:0000313" key="2">
    <source>
        <dbReference type="EMBL" id="AGX93366.1"/>
    </source>
</evidence>
<evidence type="ECO:0000313" key="3">
    <source>
        <dbReference type="Proteomes" id="UP000120888"/>
    </source>
</evidence>
<dbReference type="RefSeq" id="YP_008719848.1">
    <property type="nucleotide sequence ID" value="NC_022613.1"/>
</dbReference>
<dbReference type="EMBL" id="KF477314">
    <property type="protein sequence ID" value="AGX93366.1"/>
    <property type="molecule type" value="Genomic_DNA"/>
</dbReference>